<dbReference type="PANTHER" id="PTHR43135:SF3">
    <property type="entry name" value="ALPHA-D-RIBOSE 1-METHYLPHOSPHONATE 5-TRIPHOSPHATE DIPHOSPHATASE"/>
    <property type="match status" value="1"/>
</dbReference>
<dbReference type="CDD" id="cd01299">
    <property type="entry name" value="Met_dep_hydrolase_A"/>
    <property type="match status" value="1"/>
</dbReference>
<dbReference type="InterPro" id="IPR011059">
    <property type="entry name" value="Metal-dep_hydrolase_composite"/>
</dbReference>
<dbReference type="EMBL" id="FTNT01000001">
    <property type="protein sequence ID" value="SIR69857.1"/>
    <property type="molecule type" value="Genomic_DNA"/>
</dbReference>
<dbReference type="RefSeq" id="WP_076476134.1">
    <property type="nucleotide sequence ID" value="NZ_FTNT01000001.1"/>
</dbReference>
<reference evidence="2 3" key="1">
    <citation type="submission" date="2017-01" db="EMBL/GenBank/DDBJ databases">
        <authorList>
            <person name="Mah S.A."/>
            <person name="Swanson W.J."/>
            <person name="Moy G.W."/>
            <person name="Vacquier V.D."/>
        </authorList>
    </citation>
    <scope>NUCLEOTIDE SEQUENCE [LARGE SCALE GENOMIC DNA]</scope>
    <source>
        <strain evidence="2 3">CPCC 203464</strain>
    </source>
</reference>
<evidence type="ECO:0000313" key="2">
    <source>
        <dbReference type="EMBL" id="SIR69857.1"/>
    </source>
</evidence>
<dbReference type="SUPFAM" id="SSF51338">
    <property type="entry name" value="Composite domain of metallo-dependent hydrolases"/>
    <property type="match status" value="2"/>
</dbReference>
<dbReference type="STRING" id="1344003.SAMN05445060_0520"/>
<dbReference type="OrthoDB" id="3514520at2"/>
<protein>
    <submittedName>
        <fullName evidence="2">Imidazolonepropionase</fullName>
    </submittedName>
</protein>
<evidence type="ECO:0000259" key="1">
    <source>
        <dbReference type="Pfam" id="PF01979"/>
    </source>
</evidence>
<dbReference type="Pfam" id="PF01979">
    <property type="entry name" value="Amidohydro_1"/>
    <property type="match status" value="1"/>
</dbReference>
<dbReference type="InterPro" id="IPR032466">
    <property type="entry name" value="Metal_Hydrolase"/>
</dbReference>
<dbReference type="Gene3D" id="3.20.20.140">
    <property type="entry name" value="Metal-dependent hydrolases"/>
    <property type="match status" value="1"/>
</dbReference>
<dbReference type="SUPFAM" id="SSF51556">
    <property type="entry name" value="Metallo-dependent hydrolases"/>
    <property type="match status" value="1"/>
</dbReference>
<dbReference type="InterPro" id="IPR006680">
    <property type="entry name" value="Amidohydro-rel"/>
</dbReference>
<gene>
    <name evidence="2" type="ORF">SAMN05445060_0520</name>
</gene>
<dbReference type="InterPro" id="IPR051781">
    <property type="entry name" value="Metallo-dep_Hydrolase"/>
</dbReference>
<evidence type="ECO:0000313" key="3">
    <source>
        <dbReference type="Proteomes" id="UP000186218"/>
    </source>
</evidence>
<name>A0A1N7D270_9NOCA</name>
<feature type="domain" description="Amidohydrolase-related" evidence="1">
    <location>
        <begin position="56"/>
        <end position="403"/>
    </location>
</feature>
<dbReference type="Proteomes" id="UP000186218">
    <property type="component" value="Unassembled WGS sequence"/>
</dbReference>
<dbReference type="Gene3D" id="2.30.40.10">
    <property type="entry name" value="Urease, subunit C, domain 1"/>
    <property type="match status" value="1"/>
</dbReference>
<keyword evidence="3" id="KW-1185">Reference proteome</keyword>
<dbReference type="AlphaFoldDB" id="A0A1N7D270"/>
<dbReference type="PANTHER" id="PTHR43135">
    <property type="entry name" value="ALPHA-D-RIBOSE 1-METHYLPHOSPHONATE 5-TRIPHOSPHATE DIPHOSPHATASE"/>
    <property type="match status" value="1"/>
</dbReference>
<dbReference type="GO" id="GO:0016810">
    <property type="term" value="F:hydrolase activity, acting on carbon-nitrogen (but not peptide) bonds"/>
    <property type="evidence" value="ECO:0007669"/>
    <property type="project" value="InterPro"/>
</dbReference>
<organism evidence="2 3">
    <name type="scientific">Williamsia sterculiae</name>
    <dbReference type="NCBI Taxonomy" id="1344003"/>
    <lineage>
        <taxon>Bacteria</taxon>
        <taxon>Bacillati</taxon>
        <taxon>Actinomycetota</taxon>
        <taxon>Actinomycetes</taxon>
        <taxon>Mycobacteriales</taxon>
        <taxon>Nocardiaceae</taxon>
        <taxon>Williamsia</taxon>
    </lineage>
</organism>
<proteinExistence type="predicted"/>
<accession>A0A1N7D270</accession>
<sequence>MTLTLFRDAAVLDVGAGEIRPDQAVLVEDGLIREVGSTTEVTSTNPDRVIDAGGRTLMPGLIDGHVHVYFQSFKTEELMGWMPSYLVSKATRSLGDMLQRGFTTVRDTGGADFALAQAIDEGLVDGPRLIFGGMALTQTGGHADGRGPGDISTTQCTRCPTIGLIADGPEEVRKGAREILRTGAHHIKLMLSGGVTSPSDSISSVQYGDEEITAAVQVARAQGRYVTGHTYLAGAISNALRLGLRCIEHGNLIDESTVQDFVDNDAFLVPTLVTYNTMDRFGLEMGLSASSHAKNSEVLSSGLSALEMAHRGGVKLVYGSDLIGPQQVYQLEEFTIRAQVQPSIDVIRAATTNAAELVGLPDKIGVVAPQAYADLIIVDGDPLEDISILTKPEQYLSLVMKNGVVYRDQL</sequence>
<dbReference type="InterPro" id="IPR057744">
    <property type="entry name" value="OTAase-like"/>
</dbReference>